<evidence type="ECO:0000256" key="1">
    <source>
        <dbReference type="ARBA" id="ARBA00004370"/>
    </source>
</evidence>
<accession>A0A017T240</accession>
<keyword evidence="2 5" id="KW-0812">Transmembrane</keyword>
<dbReference type="GO" id="GO:0016020">
    <property type="term" value="C:membrane"/>
    <property type="evidence" value="ECO:0007669"/>
    <property type="project" value="UniProtKB-SubCell"/>
</dbReference>
<comment type="subcellular location">
    <subcellularLocation>
        <location evidence="1">Membrane</location>
    </subcellularLocation>
</comment>
<name>A0A017T240_9BACT</name>
<dbReference type="RefSeq" id="WP_044246258.1">
    <property type="nucleotide sequence ID" value="NZ_ASRX01000048.1"/>
</dbReference>
<keyword evidence="3 5" id="KW-1133">Transmembrane helix</keyword>
<dbReference type="Proteomes" id="UP000019678">
    <property type="component" value="Unassembled WGS sequence"/>
</dbReference>
<dbReference type="Pfam" id="PF01124">
    <property type="entry name" value="MAPEG"/>
    <property type="match status" value="1"/>
</dbReference>
<dbReference type="EMBL" id="ASRX01000048">
    <property type="protein sequence ID" value="EYF03339.1"/>
    <property type="molecule type" value="Genomic_DNA"/>
</dbReference>
<proteinExistence type="predicted"/>
<dbReference type="PANTHER" id="PTHR35371">
    <property type="entry name" value="INNER MEMBRANE PROTEIN"/>
    <property type="match status" value="1"/>
</dbReference>
<feature type="transmembrane region" description="Helical" evidence="5">
    <location>
        <begin position="81"/>
        <end position="102"/>
    </location>
</feature>
<comment type="caution">
    <text evidence="6">The sequence shown here is derived from an EMBL/GenBank/DDBJ whole genome shotgun (WGS) entry which is preliminary data.</text>
</comment>
<dbReference type="AlphaFoldDB" id="A0A017T240"/>
<evidence type="ECO:0000256" key="4">
    <source>
        <dbReference type="ARBA" id="ARBA00023136"/>
    </source>
</evidence>
<feature type="transmembrane region" description="Helical" evidence="5">
    <location>
        <begin position="114"/>
        <end position="133"/>
    </location>
</feature>
<evidence type="ECO:0000256" key="3">
    <source>
        <dbReference type="ARBA" id="ARBA00022989"/>
    </source>
</evidence>
<dbReference type="OrthoDB" id="513661at2"/>
<dbReference type="InterPro" id="IPR023352">
    <property type="entry name" value="MAPEG-like_dom_sf"/>
</dbReference>
<dbReference type="STRING" id="1192034.CAP_5671"/>
<dbReference type="Gene3D" id="1.20.120.550">
    <property type="entry name" value="Membrane associated eicosanoid/glutathione metabolism-like domain"/>
    <property type="match status" value="1"/>
</dbReference>
<dbReference type="eggNOG" id="COG3686">
    <property type="taxonomic scope" value="Bacteria"/>
</dbReference>
<evidence type="ECO:0000256" key="2">
    <source>
        <dbReference type="ARBA" id="ARBA00022692"/>
    </source>
</evidence>
<gene>
    <name evidence="6" type="ORF">CAP_5671</name>
</gene>
<keyword evidence="7" id="KW-1185">Reference proteome</keyword>
<evidence type="ECO:0000313" key="7">
    <source>
        <dbReference type="Proteomes" id="UP000019678"/>
    </source>
</evidence>
<sequence length="137" mass="14705">MTIPLWCLLVAIILPYPWAMTAMGERKKQFGTADNKNPRKQTAQLEGKGARAYAAHQNALEALPPFGIAVLVAHVTHADPTLSTILAVAWIVARVLHGVFYIADIDKARSGMFVLGNLAVVGQFVISAMAAGVPPHH</sequence>
<organism evidence="6 7">
    <name type="scientific">Chondromyces apiculatus DSM 436</name>
    <dbReference type="NCBI Taxonomy" id="1192034"/>
    <lineage>
        <taxon>Bacteria</taxon>
        <taxon>Pseudomonadati</taxon>
        <taxon>Myxococcota</taxon>
        <taxon>Polyangia</taxon>
        <taxon>Polyangiales</taxon>
        <taxon>Polyangiaceae</taxon>
        <taxon>Chondromyces</taxon>
    </lineage>
</organism>
<dbReference type="SUPFAM" id="SSF161084">
    <property type="entry name" value="MAPEG domain-like"/>
    <property type="match status" value="1"/>
</dbReference>
<dbReference type="InterPro" id="IPR001129">
    <property type="entry name" value="Membr-assoc_MAPEG"/>
</dbReference>
<protein>
    <submittedName>
        <fullName evidence="6">Putative membrane protein</fullName>
    </submittedName>
</protein>
<evidence type="ECO:0000256" key="5">
    <source>
        <dbReference type="SAM" id="Phobius"/>
    </source>
</evidence>
<reference evidence="6 7" key="1">
    <citation type="submission" date="2013-05" db="EMBL/GenBank/DDBJ databases">
        <title>Genome assembly of Chondromyces apiculatus DSM 436.</title>
        <authorList>
            <person name="Sharma G."/>
            <person name="Khatri I."/>
            <person name="Kaur C."/>
            <person name="Mayilraj S."/>
            <person name="Subramanian S."/>
        </authorList>
    </citation>
    <scope>NUCLEOTIDE SEQUENCE [LARGE SCALE GENOMIC DNA]</scope>
    <source>
        <strain evidence="6 7">DSM 436</strain>
    </source>
</reference>
<dbReference type="PANTHER" id="PTHR35371:SF1">
    <property type="entry name" value="BLR7753 PROTEIN"/>
    <property type="match status" value="1"/>
</dbReference>
<evidence type="ECO:0000313" key="6">
    <source>
        <dbReference type="EMBL" id="EYF03339.1"/>
    </source>
</evidence>
<keyword evidence="4 5" id="KW-0472">Membrane</keyword>